<gene>
    <name evidence="2" type="ORF">EYF80_005814</name>
</gene>
<feature type="region of interest" description="Disordered" evidence="1">
    <location>
        <begin position="49"/>
        <end position="77"/>
    </location>
</feature>
<dbReference type="EMBL" id="SRLO01000030">
    <property type="protein sequence ID" value="TNN83943.1"/>
    <property type="molecule type" value="Genomic_DNA"/>
</dbReference>
<dbReference type="Proteomes" id="UP000314294">
    <property type="component" value="Unassembled WGS sequence"/>
</dbReference>
<evidence type="ECO:0000313" key="3">
    <source>
        <dbReference type="Proteomes" id="UP000314294"/>
    </source>
</evidence>
<name>A0A4Z2J376_9TELE</name>
<organism evidence="2 3">
    <name type="scientific">Liparis tanakae</name>
    <name type="common">Tanaka's snailfish</name>
    <dbReference type="NCBI Taxonomy" id="230148"/>
    <lineage>
        <taxon>Eukaryota</taxon>
        <taxon>Metazoa</taxon>
        <taxon>Chordata</taxon>
        <taxon>Craniata</taxon>
        <taxon>Vertebrata</taxon>
        <taxon>Euteleostomi</taxon>
        <taxon>Actinopterygii</taxon>
        <taxon>Neopterygii</taxon>
        <taxon>Teleostei</taxon>
        <taxon>Neoteleostei</taxon>
        <taxon>Acanthomorphata</taxon>
        <taxon>Eupercaria</taxon>
        <taxon>Perciformes</taxon>
        <taxon>Cottioidei</taxon>
        <taxon>Cottales</taxon>
        <taxon>Liparidae</taxon>
        <taxon>Liparis</taxon>
    </lineage>
</organism>
<keyword evidence="3" id="KW-1185">Reference proteome</keyword>
<protein>
    <submittedName>
        <fullName evidence="2">Uncharacterized protein</fullName>
    </submittedName>
</protein>
<accession>A0A4Z2J376</accession>
<evidence type="ECO:0000313" key="2">
    <source>
        <dbReference type="EMBL" id="TNN83943.1"/>
    </source>
</evidence>
<sequence>MGAGTYLSIPALRPAHKWSTKQVCSASSSPPQGPQSVVCAALLRASQSAQSVGPVSRPSQSPPASSRRPLARGDDSERKRLSALFYALQSGQIMNKNMRGNHTVTSCLSQHSQEVMSPAIDLWHDAQDRGHAWLALTSMLVKAALASLSADQDSQQSLTRWPT</sequence>
<comment type="caution">
    <text evidence="2">The sequence shown here is derived from an EMBL/GenBank/DDBJ whole genome shotgun (WGS) entry which is preliminary data.</text>
</comment>
<evidence type="ECO:0000256" key="1">
    <source>
        <dbReference type="SAM" id="MobiDB-lite"/>
    </source>
</evidence>
<reference evidence="2 3" key="1">
    <citation type="submission" date="2019-03" db="EMBL/GenBank/DDBJ databases">
        <title>First draft genome of Liparis tanakae, snailfish: a comprehensive survey of snailfish specific genes.</title>
        <authorList>
            <person name="Kim W."/>
            <person name="Song I."/>
            <person name="Jeong J.-H."/>
            <person name="Kim D."/>
            <person name="Kim S."/>
            <person name="Ryu S."/>
            <person name="Song J.Y."/>
            <person name="Lee S.K."/>
        </authorList>
    </citation>
    <scope>NUCLEOTIDE SEQUENCE [LARGE SCALE GENOMIC DNA]</scope>
    <source>
        <tissue evidence="2">Muscle</tissue>
    </source>
</reference>
<feature type="compositionally biased region" description="Low complexity" evidence="1">
    <location>
        <begin position="49"/>
        <end position="68"/>
    </location>
</feature>
<dbReference type="AlphaFoldDB" id="A0A4Z2J376"/>
<proteinExistence type="predicted"/>